<evidence type="ECO:0000313" key="3">
    <source>
        <dbReference type="Proteomes" id="UP001440612"/>
    </source>
</evidence>
<dbReference type="RefSeq" id="WP_373636594.1">
    <property type="nucleotide sequence ID" value="NZ_CP150951.2"/>
</dbReference>
<keyword evidence="3" id="KW-1185">Reference proteome</keyword>
<gene>
    <name evidence="2" type="ORF">AABB29_14675</name>
</gene>
<evidence type="ECO:0000313" key="2">
    <source>
        <dbReference type="EMBL" id="XFO62946.1"/>
    </source>
</evidence>
<dbReference type="PANTHER" id="PTHR33840:SF1">
    <property type="entry name" value="TLE1 PHOSPHOLIPASE DOMAIN-CONTAINING PROTEIN"/>
    <property type="match status" value="1"/>
</dbReference>
<sequence length="504" mass="56434">MRKLIVCCDGTWNTPHNMDGGTPAPTNVYKFYTAITGSDQQLKYYRSGVGTNGSRLRKYSGGALGYGIDDDIKSPFKWLCDHYRGPTKDQIFVCGFSRGAYTVRSLGGLIGKVGLLDHTSADLTEPEKWEAVTAAYNYYRQRSDTAPPQEGSHEDVPIRFMGVFDTVGALGIPPDLNFMRRMFNRRKYQFHDTVLGQGVKTARHAVAMDERRFSFTPTLWTKIDSKRDIKQIWFPGVHGDIGGSYAQAGLGDITLDWMITEAAKCGLDFQERFLDQLSPDDRGLLHDSVQGGFKWLRTQPRAVPDVNSTKYVHASARRRLAKPPITQSDYWPTGKLKKGAAPVTRTIGAKHRWCATGLYLEKGATYHFEASGEWLDKSLKSGPEGLKNSFQAAGHAVLAGVGRLKRALFSIEDDQTSRAILSRRQDQWPWFALVGVIANGERQLKPGVPEEQDTEPPTHQPFLIGARAGPVVPRESGYLYCYPNDAWHFYGNNRGKMTLTIRRE</sequence>
<dbReference type="EMBL" id="CP150951">
    <property type="protein sequence ID" value="XFO62946.1"/>
    <property type="molecule type" value="Genomic_DNA"/>
</dbReference>
<dbReference type="Proteomes" id="UP001440612">
    <property type="component" value="Chromosome"/>
</dbReference>
<organism evidence="2 3">
    <name type="scientific">Yoonia phaeophyticola</name>
    <dbReference type="NCBI Taxonomy" id="3137369"/>
    <lineage>
        <taxon>Bacteria</taxon>
        <taxon>Pseudomonadati</taxon>
        <taxon>Pseudomonadota</taxon>
        <taxon>Alphaproteobacteria</taxon>
        <taxon>Rhodobacterales</taxon>
        <taxon>Paracoccaceae</taxon>
        <taxon>Yoonia</taxon>
    </lineage>
</organism>
<feature type="domain" description="T6SS Phospholipase effector Tle1-like catalytic" evidence="1">
    <location>
        <begin position="2"/>
        <end position="261"/>
    </location>
</feature>
<dbReference type="Gene3D" id="2.60.120.430">
    <property type="entry name" value="Galactose-binding lectin"/>
    <property type="match status" value="1"/>
</dbReference>
<accession>A0ABZ3IEF3</accession>
<evidence type="ECO:0000259" key="1">
    <source>
        <dbReference type="Pfam" id="PF09994"/>
    </source>
</evidence>
<dbReference type="PANTHER" id="PTHR33840">
    <property type="match status" value="1"/>
</dbReference>
<protein>
    <submittedName>
        <fullName evidence="2">DUF2235 domain-containing protein</fullName>
    </submittedName>
</protein>
<dbReference type="InterPro" id="IPR018712">
    <property type="entry name" value="Tle1-like_cat"/>
</dbReference>
<dbReference type="Pfam" id="PF09994">
    <property type="entry name" value="T6SS_Tle1-like_cat"/>
    <property type="match status" value="1"/>
</dbReference>
<proteinExistence type="predicted"/>
<reference evidence="3" key="1">
    <citation type="submission" date="2024-04" db="EMBL/GenBank/DDBJ databases">
        <title>Phylogenomic analyses of a clade within the roseobacter group suggest taxonomic reassignments of species of the genera Aestuariivita, Citreicella, Loktanella, Nautella, Pelagibaca, Ruegeria, Thalassobius, Thiobacimonas and Tropicibacter, and the proposal o.</title>
        <authorList>
            <person name="Jeon C.O."/>
        </authorList>
    </citation>
    <scope>NUCLEOTIDE SEQUENCE [LARGE SCALE GENOMIC DNA]</scope>
    <source>
        <strain evidence="3">BS5-3</strain>
    </source>
</reference>
<name>A0ABZ3IEF3_9RHOB</name>